<dbReference type="EMBL" id="JACSIT010000034">
    <property type="protein sequence ID" value="MBC6992694.1"/>
    <property type="molecule type" value="Genomic_DNA"/>
</dbReference>
<dbReference type="RefSeq" id="WP_187464831.1">
    <property type="nucleotide sequence ID" value="NZ_JACSIT010000034.1"/>
</dbReference>
<evidence type="ECO:0000313" key="3">
    <source>
        <dbReference type="EMBL" id="MBC6992694.1"/>
    </source>
</evidence>
<sequence>MKSPLLLLLSLFSLYVLAQGTVLRVEPGNVVKEVVVDDLDEDYQDITNVTVTNISGRTIQLVQEQLVGNKPRAWKYGTFSRRSRTAPYVLSEDDGQGDIPVRLAPGESASFYIVLQPEGISGEGSIEVRFSDLTVPGNILATSTFATKVIRRPRVNAATPPSLPLSTAAYEAAAANRPVPTDVRLYPNPAYERFFVEAPPGVKLGKIEVANTLGKRLRTFERPMGKDGYEIQDLPDGLYLVSIYDSQGKKLKTLRLLHRRFGA</sequence>
<protein>
    <submittedName>
        <fullName evidence="3">T9SS type A sorting domain-containing protein</fullName>
    </submittedName>
</protein>
<organism evidence="3 4">
    <name type="scientific">Neolewinella lacunae</name>
    <dbReference type="NCBI Taxonomy" id="1517758"/>
    <lineage>
        <taxon>Bacteria</taxon>
        <taxon>Pseudomonadati</taxon>
        <taxon>Bacteroidota</taxon>
        <taxon>Saprospiria</taxon>
        <taxon>Saprospirales</taxon>
        <taxon>Lewinellaceae</taxon>
        <taxon>Neolewinella</taxon>
    </lineage>
</organism>
<comment type="caution">
    <text evidence="3">The sequence shown here is derived from an EMBL/GenBank/DDBJ whole genome shotgun (WGS) entry which is preliminary data.</text>
</comment>
<dbReference type="InterPro" id="IPR026444">
    <property type="entry name" value="Secre_tail"/>
</dbReference>
<evidence type="ECO:0000259" key="2">
    <source>
        <dbReference type="Pfam" id="PF18962"/>
    </source>
</evidence>
<proteinExistence type="predicted"/>
<evidence type="ECO:0000256" key="1">
    <source>
        <dbReference type="SAM" id="SignalP"/>
    </source>
</evidence>
<name>A0A923T6P0_9BACT</name>
<feature type="chain" id="PRO_5037610464" evidence="1">
    <location>
        <begin position="19"/>
        <end position="263"/>
    </location>
</feature>
<feature type="signal peptide" evidence="1">
    <location>
        <begin position="1"/>
        <end position="18"/>
    </location>
</feature>
<dbReference type="Proteomes" id="UP000650081">
    <property type="component" value="Unassembled WGS sequence"/>
</dbReference>
<dbReference type="Pfam" id="PF18962">
    <property type="entry name" value="Por_Secre_tail"/>
    <property type="match status" value="1"/>
</dbReference>
<gene>
    <name evidence="3" type="ORF">H9S92_00825</name>
</gene>
<accession>A0A923T6P0</accession>
<keyword evidence="4" id="KW-1185">Reference proteome</keyword>
<evidence type="ECO:0000313" key="4">
    <source>
        <dbReference type="Proteomes" id="UP000650081"/>
    </source>
</evidence>
<reference evidence="3" key="1">
    <citation type="submission" date="2020-08" db="EMBL/GenBank/DDBJ databases">
        <title>Lewinella bacteria from marine environments.</title>
        <authorList>
            <person name="Zhong Y."/>
        </authorList>
    </citation>
    <scope>NUCLEOTIDE SEQUENCE</scope>
    <source>
        <strain evidence="3">KCTC 42187</strain>
    </source>
</reference>
<dbReference type="AlphaFoldDB" id="A0A923T6P0"/>
<dbReference type="NCBIfam" id="TIGR04183">
    <property type="entry name" value="Por_Secre_tail"/>
    <property type="match status" value="1"/>
</dbReference>
<keyword evidence="1" id="KW-0732">Signal</keyword>
<feature type="domain" description="Secretion system C-terminal sorting" evidence="2">
    <location>
        <begin position="185"/>
        <end position="252"/>
    </location>
</feature>